<name>A0AAP0I6M0_9MAGN</name>
<protein>
    <submittedName>
        <fullName evidence="1">Uncharacterized protein</fullName>
    </submittedName>
</protein>
<comment type="caution">
    <text evidence="1">The sequence shown here is derived from an EMBL/GenBank/DDBJ whole genome shotgun (WGS) entry which is preliminary data.</text>
</comment>
<gene>
    <name evidence="1" type="ORF">Sjap_017608</name>
</gene>
<accession>A0AAP0I6M0</accession>
<reference evidence="1 2" key="1">
    <citation type="submission" date="2024-01" db="EMBL/GenBank/DDBJ databases">
        <title>Genome assemblies of Stephania.</title>
        <authorList>
            <person name="Yang L."/>
        </authorList>
    </citation>
    <scope>NUCLEOTIDE SEQUENCE [LARGE SCALE GENOMIC DNA]</scope>
    <source>
        <strain evidence="1">QJT</strain>
        <tissue evidence="1">Leaf</tissue>
    </source>
</reference>
<evidence type="ECO:0000313" key="1">
    <source>
        <dbReference type="EMBL" id="KAK9109548.1"/>
    </source>
</evidence>
<sequence length="115" mass="13332">MTETCLVGQRCGQTIVVVVVNTSQSFIVYANYDIKTLVRRYAKEELGDIVDAKHLVHCPEVRYALLRVEVGRGEIVGFEDDEDMDLLELIEWQRGLKEEMQDARFYIVHRNVNTK</sequence>
<proteinExistence type="predicted"/>
<dbReference type="Proteomes" id="UP001417504">
    <property type="component" value="Unassembled WGS sequence"/>
</dbReference>
<dbReference type="EMBL" id="JBBNAE010000007">
    <property type="protein sequence ID" value="KAK9109548.1"/>
    <property type="molecule type" value="Genomic_DNA"/>
</dbReference>
<evidence type="ECO:0000313" key="2">
    <source>
        <dbReference type="Proteomes" id="UP001417504"/>
    </source>
</evidence>
<organism evidence="1 2">
    <name type="scientific">Stephania japonica</name>
    <dbReference type="NCBI Taxonomy" id="461633"/>
    <lineage>
        <taxon>Eukaryota</taxon>
        <taxon>Viridiplantae</taxon>
        <taxon>Streptophyta</taxon>
        <taxon>Embryophyta</taxon>
        <taxon>Tracheophyta</taxon>
        <taxon>Spermatophyta</taxon>
        <taxon>Magnoliopsida</taxon>
        <taxon>Ranunculales</taxon>
        <taxon>Menispermaceae</taxon>
        <taxon>Menispermoideae</taxon>
        <taxon>Cissampelideae</taxon>
        <taxon>Stephania</taxon>
    </lineage>
</organism>
<keyword evidence="2" id="KW-1185">Reference proteome</keyword>
<dbReference type="AlphaFoldDB" id="A0AAP0I6M0"/>